<dbReference type="Gene3D" id="3.30.160.60">
    <property type="entry name" value="Classic Zinc Finger"/>
    <property type="match status" value="1"/>
</dbReference>
<organism evidence="2 3">
    <name type="scientific">Paxillus rubicundulus Ve08.2h10</name>
    <dbReference type="NCBI Taxonomy" id="930991"/>
    <lineage>
        <taxon>Eukaryota</taxon>
        <taxon>Fungi</taxon>
        <taxon>Dikarya</taxon>
        <taxon>Basidiomycota</taxon>
        <taxon>Agaricomycotina</taxon>
        <taxon>Agaricomycetes</taxon>
        <taxon>Agaricomycetidae</taxon>
        <taxon>Boletales</taxon>
        <taxon>Paxilineae</taxon>
        <taxon>Paxillaceae</taxon>
        <taxon>Paxillus</taxon>
    </lineage>
</organism>
<evidence type="ECO:0000313" key="3">
    <source>
        <dbReference type="Proteomes" id="UP000054538"/>
    </source>
</evidence>
<dbReference type="EMBL" id="KN827176">
    <property type="protein sequence ID" value="KIK77032.1"/>
    <property type="molecule type" value="Genomic_DNA"/>
</dbReference>
<reference evidence="2 3" key="1">
    <citation type="submission" date="2014-04" db="EMBL/GenBank/DDBJ databases">
        <authorList>
            <consortium name="DOE Joint Genome Institute"/>
            <person name="Kuo A."/>
            <person name="Kohler A."/>
            <person name="Jargeat P."/>
            <person name="Nagy L.G."/>
            <person name="Floudas D."/>
            <person name="Copeland A."/>
            <person name="Barry K.W."/>
            <person name="Cichocki N."/>
            <person name="Veneault-Fourrey C."/>
            <person name="LaButti K."/>
            <person name="Lindquist E.A."/>
            <person name="Lipzen A."/>
            <person name="Lundell T."/>
            <person name="Morin E."/>
            <person name="Murat C."/>
            <person name="Sun H."/>
            <person name="Tunlid A."/>
            <person name="Henrissat B."/>
            <person name="Grigoriev I.V."/>
            <person name="Hibbett D.S."/>
            <person name="Martin F."/>
            <person name="Nordberg H.P."/>
            <person name="Cantor M.N."/>
            <person name="Hua S.X."/>
        </authorList>
    </citation>
    <scope>NUCLEOTIDE SEQUENCE [LARGE SCALE GENOMIC DNA]</scope>
    <source>
        <strain evidence="2 3">Ve08.2h10</strain>
    </source>
</reference>
<name>A0A0D0C1C8_9AGAM</name>
<dbReference type="OrthoDB" id="2692248at2759"/>
<sequence>MAPGKHTYKKSSASSSQTSLTPCQYCTQTFSTRGIKSHEASCKNKWEKKKQSREFAEIAANVMKAQRKAHKDKQCLCNDKIQ</sequence>
<evidence type="ECO:0000256" key="1">
    <source>
        <dbReference type="SAM" id="MobiDB-lite"/>
    </source>
</evidence>
<evidence type="ECO:0000313" key="2">
    <source>
        <dbReference type="EMBL" id="KIK77032.1"/>
    </source>
</evidence>
<dbReference type="InParanoid" id="A0A0D0C1C8"/>
<gene>
    <name evidence="2" type="ORF">PAXRUDRAFT_835130</name>
</gene>
<dbReference type="AlphaFoldDB" id="A0A0D0C1C8"/>
<dbReference type="HOGENOM" id="CLU_2558949_0_0_1"/>
<dbReference type="Proteomes" id="UP000054538">
    <property type="component" value="Unassembled WGS sequence"/>
</dbReference>
<protein>
    <submittedName>
        <fullName evidence="2">Uncharacterized protein</fullName>
    </submittedName>
</protein>
<feature type="region of interest" description="Disordered" evidence="1">
    <location>
        <begin position="1"/>
        <end position="21"/>
    </location>
</feature>
<proteinExistence type="predicted"/>
<keyword evidence="3" id="KW-1185">Reference proteome</keyword>
<reference evidence="3" key="2">
    <citation type="submission" date="2015-01" db="EMBL/GenBank/DDBJ databases">
        <title>Evolutionary Origins and Diversification of the Mycorrhizal Mutualists.</title>
        <authorList>
            <consortium name="DOE Joint Genome Institute"/>
            <consortium name="Mycorrhizal Genomics Consortium"/>
            <person name="Kohler A."/>
            <person name="Kuo A."/>
            <person name="Nagy L.G."/>
            <person name="Floudas D."/>
            <person name="Copeland A."/>
            <person name="Barry K.W."/>
            <person name="Cichocki N."/>
            <person name="Veneault-Fourrey C."/>
            <person name="LaButti K."/>
            <person name="Lindquist E.A."/>
            <person name="Lipzen A."/>
            <person name="Lundell T."/>
            <person name="Morin E."/>
            <person name="Murat C."/>
            <person name="Riley R."/>
            <person name="Ohm R."/>
            <person name="Sun H."/>
            <person name="Tunlid A."/>
            <person name="Henrissat B."/>
            <person name="Grigoriev I.V."/>
            <person name="Hibbett D.S."/>
            <person name="Martin F."/>
        </authorList>
    </citation>
    <scope>NUCLEOTIDE SEQUENCE [LARGE SCALE GENOMIC DNA]</scope>
    <source>
        <strain evidence="3">Ve08.2h10</strain>
    </source>
</reference>
<accession>A0A0D0C1C8</accession>